<dbReference type="EMBL" id="JADIVZ010000012">
    <property type="protein sequence ID" value="MBF4163533.1"/>
    <property type="molecule type" value="Genomic_DNA"/>
</dbReference>
<accession>A0A930UZ26</accession>
<dbReference type="Proteomes" id="UP000656804">
    <property type="component" value="Unassembled WGS sequence"/>
</dbReference>
<dbReference type="Gene3D" id="3.40.50.1820">
    <property type="entry name" value="alpha/beta hydrolase"/>
    <property type="match status" value="1"/>
</dbReference>
<dbReference type="SUPFAM" id="SSF53474">
    <property type="entry name" value="alpha/beta-Hydrolases"/>
    <property type="match status" value="1"/>
</dbReference>
<dbReference type="InterPro" id="IPR029058">
    <property type="entry name" value="AB_hydrolase_fold"/>
</dbReference>
<proteinExistence type="predicted"/>
<name>A0A930UZ26_9ACTN</name>
<evidence type="ECO:0000313" key="2">
    <source>
        <dbReference type="Proteomes" id="UP000656804"/>
    </source>
</evidence>
<protein>
    <recommendedName>
        <fullName evidence="3">Alpha/beta hydrolase family protein</fullName>
    </recommendedName>
</protein>
<evidence type="ECO:0000313" key="1">
    <source>
        <dbReference type="EMBL" id="MBF4163533.1"/>
    </source>
</evidence>
<evidence type="ECO:0008006" key="3">
    <source>
        <dbReference type="Google" id="ProtNLM"/>
    </source>
</evidence>
<reference evidence="1" key="1">
    <citation type="submission" date="2020-11" db="EMBL/GenBank/DDBJ databases">
        <title>Nocardioides sp. CBS4Y-1, whole genome shotgun sequence.</title>
        <authorList>
            <person name="Tuo L."/>
        </authorList>
    </citation>
    <scope>NUCLEOTIDE SEQUENCE</scope>
    <source>
        <strain evidence="1">CBS4Y-1</strain>
    </source>
</reference>
<keyword evidence="2" id="KW-1185">Reference proteome</keyword>
<gene>
    <name evidence="1" type="ORF">ISG29_17765</name>
</gene>
<sequence>MSRADAGGGARASAAPVVSVVGGVAGVSASWAGAESLAGTFDQLGELAERQAAAVREARATPAFAASRTWCPPTHSLAVLALVSAGESLGRVAESAPSAATSVRRAVGLLRAADEAAHLLLHSLLGALVLLPSAAGVLGGLYPATPVRVVPRGDLLAGASGRAPSSIYDLLEHLGQLSALSPGDSPDNGTIEVQSFTGPDGVVRHIVYLPGTDDMTTLPWTADDDVRDLGANLDLVGEQPDRYTQGVLDVLAQIGVQPGEPVLMVGHSQGGMVAAGALAHGSPYHVSHVVTFGAPVGQLGGLPAGSHVLSLENAGDVVPHLEGSANADSPQHTTVTFAGGTGGHPVTGFGSQVLGHHSYEAYAHGAAAVDDSGDPSVAEQVSSLHAAGFLGHQGPVEHQVWQVLGG</sequence>
<comment type="caution">
    <text evidence="1">The sequence shown here is derived from an EMBL/GenBank/DDBJ whole genome shotgun (WGS) entry which is preliminary data.</text>
</comment>
<dbReference type="RefSeq" id="WP_194504789.1">
    <property type="nucleotide sequence ID" value="NZ_JADIVZ010000012.1"/>
</dbReference>
<organism evidence="1 2">
    <name type="scientific">Nocardioides acrostichi</name>
    <dbReference type="NCBI Taxonomy" id="2784339"/>
    <lineage>
        <taxon>Bacteria</taxon>
        <taxon>Bacillati</taxon>
        <taxon>Actinomycetota</taxon>
        <taxon>Actinomycetes</taxon>
        <taxon>Propionibacteriales</taxon>
        <taxon>Nocardioidaceae</taxon>
        <taxon>Nocardioides</taxon>
    </lineage>
</organism>
<dbReference type="AlphaFoldDB" id="A0A930UZ26"/>